<dbReference type="EMBL" id="CP012333">
    <property type="protein sequence ID" value="AKV04326.1"/>
    <property type="molecule type" value="Genomic_DNA"/>
</dbReference>
<dbReference type="STRING" id="1391654.AKJ09_10989"/>
<sequence>MFVKAGPNALCDVWGRAEELRTAFVEAGAHIGNGRVVEIAAGGSVVLRAIPSRWIPF</sequence>
<accession>A0A0K1QEX9</accession>
<organism evidence="1 2">
    <name type="scientific">Labilithrix luteola</name>
    <dbReference type="NCBI Taxonomy" id="1391654"/>
    <lineage>
        <taxon>Bacteria</taxon>
        <taxon>Pseudomonadati</taxon>
        <taxon>Myxococcota</taxon>
        <taxon>Polyangia</taxon>
        <taxon>Polyangiales</taxon>
        <taxon>Labilitrichaceae</taxon>
        <taxon>Labilithrix</taxon>
    </lineage>
</organism>
<protein>
    <submittedName>
        <fullName evidence="1">Uncharacterized protein</fullName>
    </submittedName>
</protein>
<keyword evidence="2" id="KW-1185">Reference proteome</keyword>
<name>A0A0K1QEX9_9BACT</name>
<evidence type="ECO:0000313" key="2">
    <source>
        <dbReference type="Proteomes" id="UP000064967"/>
    </source>
</evidence>
<gene>
    <name evidence="1" type="ORF">AKJ09_10989</name>
</gene>
<reference evidence="1 2" key="1">
    <citation type="submission" date="2015-08" db="EMBL/GenBank/DDBJ databases">
        <authorList>
            <person name="Babu N.S."/>
            <person name="Beckwith C.J."/>
            <person name="Beseler K.G."/>
            <person name="Brison A."/>
            <person name="Carone J.V."/>
            <person name="Caskin T.P."/>
            <person name="Diamond M."/>
            <person name="Durham M.E."/>
            <person name="Foxe J.M."/>
            <person name="Go M."/>
            <person name="Henderson B.A."/>
            <person name="Jones I.B."/>
            <person name="McGettigan J.A."/>
            <person name="Micheletti S.J."/>
            <person name="Nasrallah M.E."/>
            <person name="Ortiz D."/>
            <person name="Piller C.R."/>
            <person name="Privatt S.R."/>
            <person name="Schneider S.L."/>
            <person name="Sharp S."/>
            <person name="Smith T.C."/>
            <person name="Stanton J.D."/>
            <person name="Ullery H.E."/>
            <person name="Wilson R.J."/>
            <person name="Serrano M.G."/>
            <person name="Buck G."/>
            <person name="Lee V."/>
            <person name="Wang Y."/>
            <person name="Carvalho R."/>
            <person name="Voegtly L."/>
            <person name="Shi R."/>
            <person name="Duckworth R."/>
            <person name="Johnson A."/>
            <person name="Loviza R."/>
            <person name="Walstead R."/>
            <person name="Shah Z."/>
            <person name="Kiflezghi M."/>
            <person name="Wade K."/>
            <person name="Ball S.L."/>
            <person name="Bradley K.W."/>
            <person name="Asai D.J."/>
            <person name="Bowman C.A."/>
            <person name="Russell D.A."/>
            <person name="Pope W.H."/>
            <person name="Jacobs-Sera D."/>
            <person name="Hendrix R.W."/>
            <person name="Hatfull G.F."/>
        </authorList>
    </citation>
    <scope>NUCLEOTIDE SEQUENCE [LARGE SCALE GENOMIC DNA]</scope>
    <source>
        <strain evidence="1 2">DSM 27648</strain>
    </source>
</reference>
<dbReference type="Proteomes" id="UP000064967">
    <property type="component" value="Chromosome"/>
</dbReference>
<dbReference type="AlphaFoldDB" id="A0A0K1QEX9"/>
<evidence type="ECO:0000313" key="1">
    <source>
        <dbReference type="EMBL" id="AKV04326.1"/>
    </source>
</evidence>
<proteinExistence type="predicted"/>
<dbReference type="KEGG" id="llu:AKJ09_10989"/>